<dbReference type="Gene3D" id="3.40.50.300">
    <property type="entry name" value="P-loop containing nucleotide triphosphate hydrolases"/>
    <property type="match status" value="1"/>
</dbReference>
<dbReference type="OrthoDB" id="288532at2"/>
<dbReference type="InterPro" id="IPR005331">
    <property type="entry name" value="Sulfotransferase"/>
</dbReference>
<dbReference type="EMBL" id="OMOQ01000001">
    <property type="protein sequence ID" value="SPH16795.1"/>
    <property type="molecule type" value="Genomic_DNA"/>
</dbReference>
<dbReference type="Pfam" id="PF03567">
    <property type="entry name" value="Sulfotransfer_2"/>
    <property type="match status" value="1"/>
</dbReference>
<feature type="region of interest" description="Disordered" evidence="1">
    <location>
        <begin position="236"/>
        <end position="258"/>
    </location>
</feature>
<dbReference type="InterPro" id="IPR027417">
    <property type="entry name" value="P-loop_NTPase"/>
</dbReference>
<organism evidence="2 3">
    <name type="scientific">Albidovulum aquaemixtae</name>
    <dbReference type="NCBI Taxonomy" id="1542388"/>
    <lineage>
        <taxon>Bacteria</taxon>
        <taxon>Pseudomonadati</taxon>
        <taxon>Pseudomonadota</taxon>
        <taxon>Alphaproteobacteria</taxon>
        <taxon>Rhodobacterales</taxon>
        <taxon>Paracoccaceae</taxon>
        <taxon>Albidovulum</taxon>
    </lineage>
</organism>
<sequence>MTTLREMRAIMNWHLGSARWLFIHIPKNAGVSIRKAPELSSRIVSADPYFYRSRAQVRAVRDLMQARGEHHGLQHARWRDLHPKVTERLACVAIVRNPWARTVSRWQFARLVAEQGKMDPADAPERFEDFLEQRHDYGQEPYFWHRAIRGWYLQADYVTNERGAVRADILRFEHLRDDATRYFALKAPPRQRNRTARTTLEYRTVYNARTIQIVADWYQRDIELFGFDYDTPARQNTVFGDESTERPGAVPMRRRARS</sequence>
<gene>
    <name evidence="2" type="ORF">DEA8626_00308</name>
</gene>
<proteinExistence type="predicted"/>
<reference evidence="2 3" key="1">
    <citation type="submission" date="2018-03" db="EMBL/GenBank/DDBJ databases">
        <authorList>
            <person name="Keele B.F."/>
        </authorList>
    </citation>
    <scope>NUCLEOTIDE SEQUENCE [LARGE SCALE GENOMIC DNA]</scope>
    <source>
        <strain evidence="2 3">CECT 8626</strain>
    </source>
</reference>
<dbReference type="RefSeq" id="WP_108851297.1">
    <property type="nucleotide sequence ID" value="NZ_OMOQ01000001.1"/>
</dbReference>
<dbReference type="GO" id="GO:0008146">
    <property type="term" value="F:sulfotransferase activity"/>
    <property type="evidence" value="ECO:0007669"/>
    <property type="project" value="InterPro"/>
</dbReference>
<protein>
    <recommendedName>
        <fullName evidence="4">Sulfotransferase family protein</fullName>
    </recommendedName>
</protein>
<evidence type="ECO:0000313" key="3">
    <source>
        <dbReference type="Proteomes" id="UP000244924"/>
    </source>
</evidence>
<dbReference type="GO" id="GO:0016020">
    <property type="term" value="C:membrane"/>
    <property type="evidence" value="ECO:0007669"/>
    <property type="project" value="InterPro"/>
</dbReference>
<keyword evidence="3" id="KW-1185">Reference proteome</keyword>
<name>A0A2R8B2K2_9RHOB</name>
<evidence type="ECO:0000256" key="1">
    <source>
        <dbReference type="SAM" id="MobiDB-lite"/>
    </source>
</evidence>
<evidence type="ECO:0000313" key="2">
    <source>
        <dbReference type="EMBL" id="SPH16795.1"/>
    </source>
</evidence>
<dbReference type="Proteomes" id="UP000244924">
    <property type="component" value="Unassembled WGS sequence"/>
</dbReference>
<dbReference type="SUPFAM" id="SSF52540">
    <property type="entry name" value="P-loop containing nucleoside triphosphate hydrolases"/>
    <property type="match status" value="1"/>
</dbReference>
<dbReference type="AlphaFoldDB" id="A0A2R8B2K2"/>
<accession>A0A2R8B2K2</accession>
<evidence type="ECO:0008006" key="4">
    <source>
        <dbReference type="Google" id="ProtNLM"/>
    </source>
</evidence>